<evidence type="ECO:0000256" key="1">
    <source>
        <dbReference type="ARBA" id="ARBA00023157"/>
    </source>
</evidence>
<sequence>MEHPRKLSSVAAILLLLLLVAVAEMGTVMVQAKECESRCKDYKGECKDDKCAEKCKMEGYNDGKCKIVDHRWNRSCVCTKKCPTTAVV</sequence>
<accession>A0A6G1DLS2</accession>
<feature type="chain" id="PRO_5026232993" description="Knottins-like domain-containing protein" evidence="2">
    <location>
        <begin position="24"/>
        <end position="88"/>
    </location>
</feature>
<comment type="caution">
    <text evidence="4">The sequence shown here is derived from an EMBL/GenBank/DDBJ whole genome shotgun (WGS) entry which is preliminary data.</text>
</comment>
<protein>
    <recommendedName>
        <fullName evidence="3">Knottins-like domain-containing protein</fullName>
    </recommendedName>
</protein>
<reference evidence="4 5" key="1">
    <citation type="submission" date="2019-11" db="EMBL/GenBank/DDBJ databases">
        <title>Whole genome sequence of Oryza granulata.</title>
        <authorList>
            <person name="Li W."/>
        </authorList>
    </citation>
    <scope>NUCLEOTIDE SEQUENCE [LARGE SCALE GENOMIC DNA]</scope>
    <source>
        <strain evidence="5">cv. Menghai</strain>
        <tissue evidence="4">Leaf</tissue>
    </source>
</reference>
<keyword evidence="2" id="KW-0732">Signal</keyword>
<dbReference type="EMBL" id="SPHZ02000006">
    <property type="protein sequence ID" value="KAF0913054.1"/>
    <property type="molecule type" value="Genomic_DNA"/>
</dbReference>
<evidence type="ECO:0000313" key="4">
    <source>
        <dbReference type="EMBL" id="KAF0913054.1"/>
    </source>
</evidence>
<dbReference type="InterPro" id="IPR003614">
    <property type="entry name" value="Knottins"/>
</dbReference>
<dbReference type="Gene3D" id="3.30.30.10">
    <property type="entry name" value="Knottin, scorpion toxin-like"/>
    <property type="match status" value="1"/>
</dbReference>
<dbReference type="PANTHER" id="PTHR33147">
    <property type="entry name" value="DEFENSIN-LIKE PROTEIN 1"/>
    <property type="match status" value="1"/>
</dbReference>
<dbReference type="AlphaFoldDB" id="A0A6G1DLS2"/>
<gene>
    <name evidence="4" type="ORF">E2562_019826</name>
</gene>
<feature type="domain" description="Knottins-like" evidence="3">
    <location>
        <begin position="34"/>
        <end position="82"/>
    </location>
</feature>
<dbReference type="SUPFAM" id="SSF57095">
    <property type="entry name" value="Scorpion toxin-like"/>
    <property type="match status" value="1"/>
</dbReference>
<evidence type="ECO:0000313" key="5">
    <source>
        <dbReference type="Proteomes" id="UP000479710"/>
    </source>
</evidence>
<proteinExistence type="predicted"/>
<keyword evidence="1" id="KW-1015">Disulfide bond</keyword>
<dbReference type="Pfam" id="PF00304">
    <property type="entry name" value="Gamma-thionin"/>
    <property type="match status" value="1"/>
</dbReference>
<keyword evidence="5" id="KW-1185">Reference proteome</keyword>
<dbReference type="PANTHER" id="PTHR33147:SF39">
    <property type="entry name" value="DRO1 PROTEIN-RELATED"/>
    <property type="match status" value="1"/>
</dbReference>
<dbReference type="SMART" id="SM00505">
    <property type="entry name" value="Knot1"/>
    <property type="match status" value="1"/>
</dbReference>
<feature type="signal peptide" evidence="2">
    <location>
        <begin position="1"/>
        <end position="23"/>
    </location>
</feature>
<name>A0A6G1DLS2_9ORYZ</name>
<dbReference type="GO" id="GO:0006952">
    <property type="term" value="P:defense response"/>
    <property type="evidence" value="ECO:0007669"/>
    <property type="project" value="InterPro"/>
</dbReference>
<dbReference type="Proteomes" id="UP000479710">
    <property type="component" value="Unassembled WGS sequence"/>
</dbReference>
<organism evidence="4 5">
    <name type="scientific">Oryza meyeriana var. granulata</name>
    <dbReference type="NCBI Taxonomy" id="110450"/>
    <lineage>
        <taxon>Eukaryota</taxon>
        <taxon>Viridiplantae</taxon>
        <taxon>Streptophyta</taxon>
        <taxon>Embryophyta</taxon>
        <taxon>Tracheophyta</taxon>
        <taxon>Spermatophyta</taxon>
        <taxon>Magnoliopsida</taxon>
        <taxon>Liliopsida</taxon>
        <taxon>Poales</taxon>
        <taxon>Poaceae</taxon>
        <taxon>BOP clade</taxon>
        <taxon>Oryzoideae</taxon>
        <taxon>Oryzeae</taxon>
        <taxon>Oryzinae</taxon>
        <taxon>Oryza</taxon>
        <taxon>Oryza meyeriana</taxon>
    </lineage>
</organism>
<evidence type="ECO:0000259" key="3">
    <source>
        <dbReference type="SMART" id="SM00505"/>
    </source>
</evidence>
<dbReference type="InterPro" id="IPR036574">
    <property type="entry name" value="Scorpion_toxin-like_sf"/>
</dbReference>
<evidence type="ECO:0000256" key="2">
    <source>
        <dbReference type="SAM" id="SignalP"/>
    </source>
</evidence>